<sequence>MSGADQGQGSGIKSRSSLEYGSRSVRGQGHGLGVKVGGGYLGRSSLGSRLGVTVNVGSQVSKFFYLYTNLLLQIKYNIKHIP</sequence>
<feature type="compositionally biased region" description="Gly residues" evidence="1">
    <location>
        <begin position="1"/>
        <end position="10"/>
    </location>
</feature>
<proteinExistence type="predicted"/>
<evidence type="ECO:0000313" key="3">
    <source>
        <dbReference type="Proteomes" id="UP000826656"/>
    </source>
</evidence>
<gene>
    <name evidence="2" type="ORF">KY290_017344</name>
</gene>
<evidence type="ECO:0000256" key="1">
    <source>
        <dbReference type="SAM" id="MobiDB-lite"/>
    </source>
</evidence>
<evidence type="ECO:0000313" key="2">
    <source>
        <dbReference type="EMBL" id="KAH0761271.1"/>
    </source>
</evidence>
<accession>A0ABQ7VCX2</accession>
<protein>
    <submittedName>
        <fullName evidence="2">Uncharacterized protein</fullName>
    </submittedName>
</protein>
<reference evidence="2 3" key="1">
    <citation type="journal article" date="2021" name="bioRxiv">
        <title>Chromosome-scale and haplotype-resolved genome assembly of a tetraploid potato cultivar.</title>
        <authorList>
            <person name="Sun H."/>
            <person name="Jiao W.-B."/>
            <person name="Krause K."/>
            <person name="Campoy J.A."/>
            <person name="Goel M."/>
            <person name="Folz-Donahue K."/>
            <person name="Kukat C."/>
            <person name="Huettel B."/>
            <person name="Schneeberger K."/>
        </authorList>
    </citation>
    <scope>NUCLEOTIDE SEQUENCE [LARGE SCALE GENOMIC DNA]</scope>
    <source>
        <strain evidence="2">SolTubOtavaFocal</strain>
        <tissue evidence="2">Leaves</tissue>
    </source>
</reference>
<keyword evidence="3" id="KW-1185">Reference proteome</keyword>
<name>A0ABQ7VCX2_SOLTU</name>
<dbReference type="Proteomes" id="UP000826656">
    <property type="component" value="Unassembled WGS sequence"/>
</dbReference>
<comment type="caution">
    <text evidence="2">The sequence shown here is derived from an EMBL/GenBank/DDBJ whole genome shotgun (WGS) entry which is preliminary data.</text>
</comment>
<feature type="region of interest" description="Disordered" evidence="1">
    <location>
        <begin position="1"/>
        <end position="31"/>
    </location>
</feature>
<dbReference type="EMBL" id="JAIVGD010000013">
    <property type="protein sequence ID" value="KAH0761271.1"/>
    <property type="molecule type" value="Genomic_DNA"/>
</dbReference>
<organism evidence="2 3">
    <name type="scientific">Solanum tuberosum</name>
    <name type="common">Potato</name>
    <dbReference type="NCBI Taxonomy" id="4113"/>
    <lineage>
        <taxon>Eukaryota</taxon>
        <taxon>Viridiplantae</taxon>
        <taxon>Streptophyta</taxon>
        <taxon>Embryophyta</taxon>
        <taxon>Tracheophyta</taxon>
        <taxon>Spermatophyta</taxon>
        <taxon>Magnoliopsida</taxon>
        <taxon>eudicotyledons</taxon>
        <taxon>Gunneridae</taxon>
        <taxon>Pentapetalae</taxon>
        <taxon>asterids</taxon>
        <taxon>lamiids</taxon>
        <taxon>Solanales</taxon>
        <taxon>Solanaceae</taxon>
        <taxon>Solanoideae</taxon>
        <taxon>Solaneae</taxon>
        <taxon>Solanum</taxon>
    </lineage>
</organism>